<proteinExistence type="predicted"/>
<dbReference type="Proteomes" id="UP001054857">
    <property type="component" value="Unassembled WGS sequence"/>
</dbReference>
<evidence type="ECO:0000313" key="2">
    <source>
        <dbReference type="Proteomes" id="UP001054857"/>
    </source>
</evidence>
<protein>
    <submittedName>
        <fullName evidence="1">Uncharacterized protein</fullName>
    </submittedName>
</protein>
<organism evidence="1 2">
    <name type="scientific">Astrephomene gubernaculifera</name>
    <dbReference type="NCBI Taxonomy" id="47775"/>
    <lineage>
        <taxon>Eukaryota</taxon>
        <taxon>Viridiplantae</taxon>
        <taxon>Chlorophyta</taxon>
        <taxon>core chlorophytes</taxon>
        <taxon>Chlorophyceae</taxon>
        <taxon>CS clade</taxon>
        <taxon>Chlamydomonadales</taxon>
        <taxon>Astrephomenaceae</taxon>
        <taxon>Astrephomene</taxon>
    </lineage>
</organism>
<accession>A0AAD3HI45</accession>
<reference evidence="1 2" key="1">
    <citation type="journal article" date="2021" name="Sci. Rep.">
        <title>Genome sequencing of the multicellular alga Astrephomene provides insights into convergent evolution of germ-soma differentiation.</title>
        <authorList>
            <person name="Yamashita S."/>
            <person name="Yamamoto K."/>
            <person name="Matsuzaki R."/>
            <person name="Suzuki S."/>
            <person name="Yamaguchi H."/>
            <person name="Hirooka S."/>
            <person name="Minakuchi Y."/>
            <person name="Miyagishima S."/>
            <person name="Kawachi M."/>
            <person name="Toyoda A."/>
            <person name="Nozaki H."/>
        </authorList>
    </citation>
    <scope>NUCLEOTIDE SEQUENCE [LARGE SCALE GENOMIC DNA]</scope>
    <source>
        <strain evidence="1 2">NIES-4017</strain>
    </source>
</reference>
<dbReference type="EMBL" id="BMAR01000002">
    <property type="protein sequence ID" value="GFR42169.1"/>
    <property type="molecule type" value="Genomic_DNA"/>
</dbReference>
<dbReference type="InterPro" id="IPR038538">
    <property type="entry name" value="MTERF_sf"/>
</dbReference>
<dbReference type="Gene3D" id="1.25.70.10">
    <property type="entry name" value="Transcription termination factor 3, mitochondrial"/>
    <property type="match status" value="1"/>
</dbReference>
<keyword evidence="2" id="KW-1185">Reference proteome</keyword>
<evidence type="ECO:0000313" key="1">
    <source>
        <dbReference type="EMBL" id="GFR42169.1"/>
    </source>
</evidence>
<feature type="non-terminal residue" evidence="1">
    <location>
        <position position="174"/>
    </location>
</feature>
<name>A0AAD3HI45_9CHLO</name>
<sequence>ALEVARSEPGAFVLSALQDSLLSAWSSRLELPSEAVRQLLEAQPALLELTATTVKARLESLAALLGVPLPLAMQLVLKHPALVAVPPNATITRAKNVATALRVSMQTSASLIAKEPALLGVLAHCGAEARACGLADAAGEVAAAYEYWTLEWLQRQLREARPARNTSFAGLDRQ</sequence>
<dbReference type="AlphaFoldDB" id="A0AAD3HI45"/>
<gene>
    <name evidence="1" type="ORF">Agub_g2908</name>
</gene>
<comment type="caution">
    <text evidence="1">The sequence shown here is derived from an EMBL/GenBank/DDBJ whole genome shotgun (WGS) entry which is preliminary data.</text>
</comment>